<proteinExistence type="predicted"/>
<dbReference type="Proteomes" id="UP001286313">
    <property type="component" value="Unassembled WGS sequence"/>
</dbReference>
<reference evidence="1" key="1">
    <citation type="submission" date="2023-10" db="EMBL/GenBank/DDBJ databases">
        <title>Genome assemblies of two species of porcelain crab, Petrolisthes cinctipes and Petrolisthes manimaculis (Anomura: Porcellanidae).</title>
        <authorList>
            <person name="Angst P."/>
        </authorList>
    </citation>
    <scope>NUCLEOTIDE SEQUENCE</scope>
    <source>
        <strain evidence="1">PB745_01</strain>
        <tissue evidence="1">Gill</tissue>
    </source>
</reference>
<dbReference type="EMBL" id="JAWQEG010002891">
    <property type="protein sequence ID" value="KAK3869086.1"/>
    <property type="molecule type" value="Genomic_DNA"/>
</dbReference>
<gene>
    <name evidence="1" type="ORF">Pcinc_025588</name>
</gene>
<protein>
    <submittedName>
        <fullName evidence="1">Uncharacterized protein</fullName>
    </submittedName>
</protein>
<organism evidence="1 2">
    <name type="scientific">Petrolisthes cinctipes</name>
    <name type="common">Flat porcelain crab</name>
    <dbReference type="NCBI Taxonomy" id="88211"/>
    <lineage>
        <taxon>Eukaryota</taxon>
        <taxon>Metazoa</taxon>
        <taxon>Ecdysozoa</taxon>
        <taxon>Arthropoda</taxon>
        <taxon>Crustacea</taxon>
        <taxon>Multicrustacea</taxon>
        <taxon>Malacostraca</taxon>
        <taxon>Eumalacostraca</taxon>
        <taxon>Eucarida</taxon>
        <taxon>Decapoda</taxon>
        <taxon>Pleocyemata</taxon>
        <taxon>Anomura</taxon>
        <taxon>Galatheoidea</taxon>
        <taxon>Porcellanidae</taxon>
        <taxon>Petrolisthes</taxon>
    </lineage>
</organism>
<sequence>MCPGHNRFLCACVPSTWLPGCRQGLLAAPSFHTDSEISQASTIHTATLASLTNTGIWQHCTRKRLGRERTKGKKKEEQETYGIVFDNDYEGIEGTMTTYNT</sequence>
<evidence type="ECO:0000313" key="1">
    <source>
        <dbReference type="EMBL" id="KAK3869086.1"/>
    </source>
</evidence>
<name>A0AAE1F8J8_PETCI</name>
<keyword evidence="2" id="KW-1185">Reference proteome</keyword>
<dbReference type="AlphaFoldDB" id="A0AAE1F8J8"/>
<accession>A0AAE1F8J8</accession>
<evidence type="ECO:0000313" key="2">
    <source>
        <dbReference type="Proteomes" id="UP001286313"/>
    </source>
</evidence>
<comment type="caution">
    <text evidence="1">The sequence shown here is derived from an EMBL/GenBank/DDBJ whole genome shotgun (WGS) entry which is preliminary data.</text>
</comment>